<evidence type="ECO:0000313" key="2">
    <source>
        <dbReference type="Proteomes" id="UP001501576"/>
    </source>
</evidence>
<accession>A0ABP3N606</accession>
<dbReference type="InterPro" id="IPR011990">
    <property type="entry name" value="TPR-like_helical_dom_sf"/>
</dbReference>
<gene>
    <name evidence="1" type="ORF">GCM10010390_39530</name>
</gene>
<comment type="caution">
    <text evidence="1">The sequence shown here is derived from an EMBL/GenBank/DDBJ whole genome shotgun (WGS) entry which is preliminary data.</text>
</comment>
<dbReference type="PANTHER" id="PTHR47691">
    <property type="entry name" value="REGULATOR-RELATED"/>
    <property type="match status" value="1"/>
</dbReference>
<dbReference type="PANTHER" id="PTHR47691:SF3">
    <property type="entry name" value="HTH-TYPE TRANSCRIPTIONAL REGULATOR RV0890C-RELATED"/>
    <property type="match status" value="1"/>
</dbReference>
<dbReference type="PRINTS" id="PR00364">
    <property type="entry name" value="DISEASERSIST"/>
</dbReference>
<dbReference type="InterPro" id="IPR027417">
    <property type="entry name" value="P-loop_NTPase"/>
</dbReference>
<evidence type="ECO:0000313" key="1">
    <source>
        <dbReference type="EMBL" id="GAA0533869.1"/>
    </source>
</evidence>
<dbReference type="Pfam" id="PF13424">
    <property type="entry name" value="TPR_12"/>
    <property type="match status" value="1"/>
</dbReference>
<dbReference type="EMBL" id="BAAABZ010000038">
    <property type="protein sequence ID" value="GAA0533869.1"/>
    <property type="molecule type" value="Genomic_DNA"/>
</dbReference>
<dbReference type="Gene3D" id="1.25.40.10">
    <property type="entry name" value="Tetratricopeptide repeat domain"/>
    <property type="match status" value="2"/>
</dbReference>
<protein>
    <submittedName>
        <fullName evidence="1">Tetratricopeptide repeat protein</fullName>
    </submittedName>
</protein>
<dbReference type="InterPro" id="IPR019734">
    <property type="entry name" value="TPR_rpt"/>
</dbReference>
<keyword evidence="2" id="KW-1185">Reference proteome</keyword>
<organism evidence="1 2">
    <name type="scientific">Streptomyces mordarskii</name>
    <dbReference type="NCBI Taxonomy" id="1226758"/>
    <lineage>
        <taxon>Bacteria</taxon>
        <taxon>Bacillati</taxon>
        <taxon>Actinomycetota</taxon>
        <taxon>Actinomycetes</taxon>
        <taxon>Kitasatosporales</taxon>
        <taxon>Streptomycetaceae</taxon>
        <taxon>Streptomyces</taxon>
    </lineage>
</organism>
<proteinExistence type="predicted"/>
<dbReference type="SMART" id="SM00028">
    <property type="entry name" value="TPR"/>
    <property type="match status" value="6"/>
</dbReference>
<dbReference type="SUPFAM" id="SSF48452">
    <property type="entry name" value="TPR-like"/>
    <property type="match status" value="2"/>
</dbReference>
<dbReference type="Gene3D" id="3.40.50.300">
    <property type="entry name" value="P-loop containing nucleotide triphosphate hydrolases"/>
    <property type="match status" value="1"/>
</dbReference>
<dbReference type="Proteomes" id="UP001501576">
    <property type="component" value="Unassembled WGS sequence"/>
</dbReference>
<sequence length="831" mass="89348">MGSGRDRIAVAAAPGAGRREALRGRLGMGDVLPSGPGDGTVHGGVWSDLSGAARDVVQAGQVLGGVHFHGPAPVSVEVPVPRQLPGDVSGFVGRAAEFAELDALHTSDGPDGAVPVVVIAGTAGVGKTSLAVRLAHRISGRFPDGQLFVNLRGYDTGPPLAPAAALERFLRAFGVPAPAIPAGLEERAELYRSLLAGKQVLVVLDNAATVGQVRPLLPGTAGCLTVVTSRHRLSGLAVRDGARRITLDVLTEQQSVDLVTAATRGYRTGDDPGQITELARLCARLPLALRIAAERAATHPLLGLPELTAQLRDESTLWEALSSPDQEEADAVRTVFAWSYRTLPPAAARLFRLLGLHPGPDFSAQAAAALTGQEVRLTHSLLDLLAGAHLVESTGADRYQFHDLLRAYATDQAHQEETAEDQRSALDRVAVWYLHTADAARAAAQTFYPSVLSSEQFRPGPVVAFDGQQEAFAWHRREQANLLAVARAAVQAGMDEIAWQLSATLHVLYSARNTFDDWLAMAHIGLEAAQRLGDRRAQALMHDTLGTAYKDSRRLAQAGEHHQAALDLRTCIGDLSGVAESAGGLGLVHLWQRDLDASRTRLEQALAFYQQHGPYHRTGPVLCGLAYVAADLGEQQQAAHLAHQALAVYRETEADHYMDVDALLLLTRVAREAGDPAQAEEHMAEATAMQDTTSSPALQAALRLEQAALHRERNRHDQALEAYWTCETLQRTIGNRLGQALAYDGIGQTMHALGRLLEAIDFHTMAARILRDLDQPWNLAQTLAHLADAHTDNDQPEHAHQHRTEALTLLDGFSDPPAATLRQRLQELTTG</sequence>
<name>A0ABP3N606_9ACTN</name>
<reference evidence="2" key="1">
    <citation type="journal article" date="2019" name="Int. J. Syst. Evol. Microbiol.">
        <title>The Global Catalogue of Microorganisms (GCM) 10K type strain sequencing project: providing services to taxonomists for standard genome sequencing and annotation.</title>
        <authorList>
            <consortium name="The Broad Institute Genomics Platform"/>
            <consortium name="The Broad Institute Genome Sequencing Center for Infectious Disease"/>
            <person name="Wu L."/>
            <person name="Ma J."/>
        </authorList>
    </citation>
    <scope>NUCLEOTIDE SEQUENCE [LARGE SCALE GENOMIC DNA]</scope>
    <source>
        <strain evidence="2">JCM 5052</strain>
    </source>
</reference>
<dbReference type="SUPFAM" id="SSF52540">
    <property type="entry name" value="P-loop containing nucleoside triphosphate hydrolases"/>
    <property type="match status" value="1"/>
</dbReference>